<sequence>MCRIEWFFGNCLALQVGYAISVVPRKPVWLEALLSDQFFVPCSIHLEHKKNEVNIFCVDCSANICQHCLVSHRSHRLLQVRRYVYHDVIRVHDMQKLLDCSLVQTYITNSARVVFLNQRPQSRLSKGQGNSCVTCDRVLQEPYRYCSVRCKVDAVKNISSVLHACNSLEFSEFLEPSPYPSPEHASPSRKPCSKLDIEEEEEEDMYLEMEESLSSTSYASEREECWGTSTMQTPAIFALPKKMRSSSSNRSPKS</sequence>
<dbReference type="AlphaFoldDB" id="A0AA38GPM3"/>
<reference evidence="5 6" key="1">
    <citation type="journal article" date="2021" name="Nat. Plants">
        <title>The Taxus genome provides insights into paclitaxel biosynthesis.</title>
        <authorList>
            <person name="Xiong X."/>
            <person name="Gou J."/>
            <person name="Liao Q."/>
            <person name="Li Y."/>
            <person name="Zhou Q."/>
            <person name="Bi G."/>
            <person name="Li C."/>
            <person name="Du R."/>
            <person name="Wang X."/>
            <person name="Sun T."/>
            <person name="Guo L."/>
            <person name="Liang H."/>
            <person name="Lu P."/>
            <person name="Wu Y."/>
            <person name="Zhang Z."/>
            <person name="Ro D.K."/>
            <person name="Shang Y."/>
            <person name="Huang S."/>
            <person name="Yan J."/>
        </authorList>
    </citation>
    <scope>NUCLEOTIDE SEQUENCE [LARGE SCALE GENOMIC DNA]</scope>
    <source>
        <strain evidence="5">Ta-2019</strain>
    </source>
</reference>
<dbReference type="PANTHER" id="PTHR31065">
    <property type="entry name" value="PLATZ TRANSCRIPTION FACTOR FAMILY PROTEIN"/>
    <property type="match status" value="1"/>
</dbReference>
<evidence type="ECO:0000256" key="1">
    <source>
        <dbReference type="PROSITE-ProRule" id="PRU00024"/>
    </source>
</evidence>
<dbReference type="OMA" id="DRDECWL"/>
<evidence type="ECO:0000259" key="4">
    <source>
        <dbReference type="PROSITE" id="PS50119"/>
    </source>
</evidence>
<protein>
    <recommendedName>
        <fullName evidence="4">B box-type domain-containing protein</fullName>
    </recommendedName>
</protein>
<keyword evidence="3" id="KW-0732">Signal</keyword>
<dbReference type="Pfam" id="PF04640">
    <property type="entry name" value="PLATZ"/>
    <property type="match status" value="1"/>
</dbReference>
<feature type="region of interest" description="Disordered" evidence="2">
    <location>
        <begin position="179"/>
        <end position="220"/>
    </location>
</feature>
<dbReference type="InterPro" id="IPR006734">
    <property type="entry name" value="PLATZ"/>
</dbReference>
<evidence type="ECO:0000313" key="5">
    <source>
        <dbReference type="EMBL" id="KAH9327294.1"/>
    </source>
</evidence>
<dbReference type="Proteomes" id="UP000824469">
    <property type="component" value="Unassembled WGS sequence"/>
</dbReference>
<feature type="signal peptide" evidence="3">
    <location>
        <begin position="1"/>
        <end position="19"/>
    </location>
</feature>
<dbReference type="GO" id="GO:0008270">
    <property type="term" value="F:zinc ion binding"/>
    <property type="evidence" value="ECO:0007669"/>
    <property type="project" value="UniProtKB-KW"/>
</dbReference>
<evidence type="ECO:0000256" key="3">
    <source>
        <dbReference type="SAM" id="SignalP"/>
    </source>
</evidence>
<proteinExistence type="predicted"/>
<feature type="domain" description="B box-type" evidence="4">
    <location>
        <begin position="37"/>
        <end position="80"/>
    </location>
</feature>
<name>A0AA38GPM3_TAXCH</name>
<feature type="compositionally biased region" description="Acidic residues" evidence="2">
    <location>
        <begin position="197"/>
        <end position="211"/>
    </location>
</feature>
<dbReference type="Gene3D" id="3.30.160.60">
    <property type="entry name" value="Classic Zinc Finger"/>
    <property type="match status" value="1"/>
</dbReference>
<evidence type="ECO:0000313" key="6">
    <source>
        <dbReference type="Proteomes" id="UP000824469"/>
    </source>
</evidence>
<accession>A0AA38GPM3</accession>
<keyword evidence="1" id="KW-0479">Metal-binding</keyword>
<dbReference type="PANTHER" id="PTHR31065:SF1">
    <property type="entry name" value="OS09G0116050 PROTEIN"/>
    <property type="match status" value="1"/>
</dbReference>
<organism evidence="5 6">
    <name type="scientific">Taxus chinensis</name>
    <name type="common">Chinese yew</name>
    <name type="synonym">Taxus wallichiana var. chinensis</name>
    <dbReference type="NCBI Taxonomy" id="29808"/>
    <lineage>
        <taxon>Eukaryota</taxon>
        <taxon>Viridiplantae</taxon>
        <taxon>Streptophyta</taxon>
        <taxon>Embryophyta</taxon>
        <taxon>Tracheophyta</taxon>
        <taxon>Spermatophyta</taxon>
        <taxon>Pinopsida</taxon>
        <taxon>Pinidae</taxon>
        <taxon>Conifers II</taxon>
        <taxon>Cupressales</taxon>
        <taxon>Taxaceae</taxon>
        <taxon>Taxus</taxon>
    </lineage>
</organism>
<feature type="non-terminal residue" evidence="5">
    <location>
        <position position="254"/>
    </location>
</feature>
<comment type="caution">
    <text evidence="5">The sequence shown here is derived from an EMBL/GenBank/DDBJ whole genome shotgun (WGS) entry which is preliminary data.</text>
</comment>
<dbReference type="CDD" id="cd19756">
    <property type="entry name" value="Bbox2"/>
    <property type="match status" value="1"/>
</dbReference>
<keyword evidence="1" id="KW-0862">Zinc</keyword>
<dbReference type="InterPro" id="IPR000315">
    <property type="entry name" value="Znf_B-box"/>
</dbReference>
<gene>
    <name evidence="5" type="ORF">KI387_007472</name>
</gene>
<keyword evidence="6" id="KW-1185">Reference proteome</keyword>
<dbReference type="PROSITE" id="PS50119">
    <property type="entry name" value="ZF_BBOX"/>
    <property type="match status" value="1"/>
</dbReference>
<feature type="chain" id="PRO_5041242192" description="B box-type domain-containing protein" evidence="3">
    <location>
        <begin position="20"/>
        <end position="254"/>
    </location>
</feature>
<dbReference type="SUPFAM" id="SSF57845">
    <property type="entry name" value="B-box zinc-binding domain"/>
    <property type="match status" value="1"/>
</dbReference>
<evidence type="ECO:0000256" key="2">
    <source>
        <dbReference type="SAM" id="MobiDB-lite"/>
    </source>
</evidence>
<dbReference type="EMBL" id="JAHRHJ020000002">
    <property type="protein sequence ID" value="KAH9327294.1"/>
    <property type="molecule type" value="Genomic_DNA"/>
</dbReference>
<keyword evidence="1" id="KW-0863">Zinc-finger</keyword>